<reference evidence="2 3" key="1">
    <citation type="submission" date="2019-07" db="EMBL/GenBank/DDBJ databases">
        <title>Litoreibacter alkalisoli sp. nov., isolated from saline-alkaline soil.</title>
        <authorList>
            <person name="Wang S."/>
            <person name="Xu L."/>
            <person name="Xing Y.-T."/>
            <person name="Sun J.-Q."/>
        </authorList>
    </citation>
    <scope>NUCLEOTIDE SEQUENCE [LARGE SCALE GENOMIC DNA]</scope>
    <source>
        <strain evidence="2 3">LN3S51</strain>
    </source>
</reference>
<dbReference type="InterPro" id="IPR018762">
    <property type="entry name" value="ChpT_C"/>
</dbReference>
<dbReference type="InterPro" id="IPR036890">
    <property type="entry name" value="HATPase_C_sf"/>
</dbReference>
<proteinExistence type="predicted"/>
<evidence type="ECO:0000313" key="3">
    <source>
        <dbReference type="Proteomes" id="UP000318483"/>
    </source>
</evidence>
<keyword evidence="3" id="KW-1185">Reference proteome</keyword>
<organism evidence="2 3">
    <name type="scientific">Qingshengfaniella alkalisoli</name>
    <dbReference type="NCBI Taxonomy" id="2599296"/>
    <lineage>
        <taxon>Bacteria</taxon>
        <taxon>Pseudomonadati</taxon>
        <taxon>Pseudomonadota</taxon>
        <taxon>Alphaproteobacteria</taxon>
        <taxon>Rhodobacterales</taxon>
        <taxon>Paracoccaceae</taxon>
        <taxon>Qingshengfaniella</taxon>
    </lineage>
</organism>
<feature type="domain" description="Histidine phosphotransferase ChpT C-terminal" evidence="1">
    <location>
        <begin position="76"/>
        <end position="189"/>
    </location>
</feature>
<dbReference type="Gene3D" id="3.30.565.10">
    <property type="entry name" value="Histidine kinase-like ATPase, C-terminal domain"/>
    <property type="match status" value="1"/>
</dbReference>
<dbReference type="OrthoDB" id="9803702at2"/>
<keyword evidence="2" id="KW-0808">Transferase</keyword>
<evidence type="ECO:0000313" key="2">
    <source>
        <dbReference type="EMBL" id="QDY68949.1"/>
    </source>
</evidence>
<dbReference type="KEGG" id="lit:FPZ52_04440"/>
<dbReference type="Gene3D" id="1.10.287.130">
    <property type="match status" value="1"/>
</dbReference>
<dbReference type="Proteomes" id="UP000318483">
    <property type="component" value="Chromosome"/>
</dbReference>
<sequence length="197" mass="21311">MTNPDLTALLGSRICHDLISPIGAIGNGLELMQMSNTVDGPEAALITESLNNASARIRFYRLAFGSASEGQTLSIHEIKDIFGKLNANEKVKTRVSLTTPLARHNAKLVGLMYLCAETALPYGGTIELTQDASCWSVTATGARLTTNQRAWNALRGDTLPDVTPAQIQFVLLPEAVRQFNRKLSLEISDSVLQLSVT</sequence>
<evidence type="ECO:0000259" key="1">
    <source>
        <dbReference type="Pfam" id="PF10090"/>
    </source>
</evidence>
<protein>
    <submittedName>
        <fullName evidence="2">Histidine phosphotransferase</fullName>
    </submittedName>
</protein>
<dbReference type="Pfam" id="PF10090">
    <property type="entry name" value="HPTransfase"/>
    <property type="match status" value="1"/>
</dbReference>
<dbReference type="GO" id="GO:0016740">
    <property type="term" value="F:transferase activity"/>
    <property type="evidence" value="ECO:0007669"/>
    <property type="project" value="UniProtKB-KW"/>
</dbReference>
<name>A0A5B8I6C3_9RHOB</name>
<dbReference type="EMBL" id="CP042261">
    <property type="protein sequence ID" value="QDY68949.1"/>
    <property type="molecule type" value="Genomic_DNA"/>
</dbReference>
<gene>
    <name evidence="2" type="ORF">FPZ52_04440</name>
</gene>
<dbReference type="AlphaFoldDB" id="A0A5B8I6C3"/>
<accession>A0A5B8I6C3</accession>